<dbReference type="Proteomes" id="UP001236369">
    <property type="component" value="Unassembled WGS sequence"/>
</dbReference>
<evidence type="ECO:0000259" key="1">
    <source>
        <dbReference type="Pfam" id="PF01850"/>
    </source>
</evidence>
<protein>
    <submittedName>
        <fullName evidence="2">PIN domain nuclease of toxin-antitoxin system</fullName>
    </submittedName>
</protein>
<name>A0ABU0HID0_9HYPH</name>
<sequence length="129" mass="13198">MPGPVLDASAVLAANFDEAGSDPVAAHLPGAAISAVNLAEVLAKLRDLGMPDTTIAAIVEGLQLTILPFEAALAEDSARLRPLTRPAGLSLGDRVCLATARLCGVPALTADRAGARPPAETEVRIELVR</sequence>
<dbReference type="SUPFAM" id="SSF88723">
    <property type="entry name" value="PIN domain-like"/>
    <property type="match status" value="1"/>
</dbReference>
<feature type="domain" description="PIN" evidence="1">
    <location>
        <begin position="5"/>
        <end position="113"/>
    </location>
</feature>
<dbReference type="Gene3D" id="3.40.50.1010">
    <property type="entry name" value="5'-nuclease"/>
    <property type="match status" value="1"/>
</dbReference>
<proteinExistence type="predicted"/>
<dbReference type="Pfam" id="PF01850">
    <property type="entry name" value="PIN"/>
    <property type="match status" value="1"/>
</dbReference>
<reference evidence="2 3" key="1">
    <citation type="submission" date="2023-07" db="EMBL/GenBank/DDBJ databases">
        <title>Genomic Encyclopedia of Type Strains, Phase IV (KMG-IV): sequencing the most valuable type-strain genomes for metagenomic binning, comparative biology and taxonomic classification.</title>
        <authorList>
            <person name="Goeker M."/>
        </authorList>
    </citation>
    <scope>NUCLEOTIDE SEQUENCE [LARGE SCALE GENOMIC DNA]</scope>
    <source>
        <strain evidence="2 3">DSM 19562</strain>
    </source>
</reference>
<evidence type="ECO:0000313" key="3">
    <source>
        <dbReference type="Proteomes" id="UP001236369"/>
    </source>
</evidence>
<dbReference type="CDD" id="cd18682">
    <property type="entry name" value="PIN_VapC-like"/>
    <property type="match status" value="1"/>
</dbReference>
<accession>A0ABU0HID0</accession>
<comment type="caution">
    <text evidence="2">The sequence shown here is derived from an EMBL/GenBank/DDBJ whole genome shotgun (WGS) entry which is preliminary data.</text>
</comment>
<dbReference type="EMBL" id="JAUSVV010000001">
    <property type="protein sequence ID" value="MDQ0441239.1"/>
    <property type="molecule type" value="Genomic_DNA"/>
</dbReference>
<keyword evidence="3" id="KW-1185">Reference proteome</keyword>
<dbReference type="InterPro" id="IPR029060">
    <property type="entry name" value="PIN-like_dom_sf"/>
</dbReference>
<dbReference type="InterPro" id="IPR002716">
    <property type="entry name" value="PIN_dom"/>
</dbReference>
<dbReference type="RefSeq" id="WP_238246995.1">
    <property type="nucleotide sequence ID" value="NZ_BPQX01000001.1"/>
</dbReference>
<gene>
    <name evidence="2" type="ORF">QO016_000716</name>
</gene>
<evidence type="ECO:0000313" key="2">
    <source>
        <dbReference type="EMBL" id="MDQ0441239.1"/>
    </source>
</evidence>
<organism evidence="2 3">
    <name type="scientific">Methylobacterium persicinum</name>
    <dbReference type="NCBI Taxonomy" id="374426"/>
    <lineage>
        <taxon>Bacteria</taxon>
        <taxon>Pseudomonadati</taxon>
        <taxon>Pseudomonadota</taxon>
        <taxon>Alphaproteobacteria</taxon>
        <taxon>Hyphomicrobiales</taxon>
        <taxon>Methylobacteriaceae</taxon>
        <taxon>Methylobacterium</taxon>
    </lineage>
</organism>